<dbReference type="Proteomes" id="UP000267081">
    <property type="component" value="Unassembled WGS sequence"/>
</dbReference>
<comment type="caution">
    <text evidence="2">The sequence shown here is derived from an EMBL/GenBank/DDBJ whole genome shotgun (WGS) entry which is preliminary data.</text>
</comment>
<sequence length="76" mass="8377">MAARVAVHASWAQTTDRTARTAPGTKAFLDRFERQVDPDGQLDPAERARRAAHARKAYFLALALKSAKARAKRKAS</sequence>
<dbReference type="AlphaFoldDB" id="A0A427TGM9"/>
<name>A0A427TGM9_9PSEU</name>
<evidence type="ECO:0000313" key="2">
    <source>
        <dbReference type="EMBL" id="RSD22255.1"/>
    </source>
</evidence>
<gene>
    <name evidence="2" type="ORF">EIY87_09110</name>
</gene>
<keyword evidence="3" id="KW-1185">Reference proteome</keyword>
<reference evidence="2 3" key="1">
    <citation type="submission" date="2018-12" db="EMBL/GenBank/DDBJ databases">
        <title>Amycolatopsis eburnea sp. nov. actinomycete associate with arbuscular mycorrhiza fungal spore.</title>
        <authorList>
            <person name="Lumyong S."/>
            <person name="Chaiya L."/>
        </authorList>
    </citation>
    <scope>NUCLEOTIDE SEQUENCE [LARGE SCALE GENOMIC DNA]</scope>
    <source>
        <strain evidence="2 3">GLM-1</strain>
    </source>
</reference>
<organism evidence="2 3">
    <name type="scientific">Amycolatopsis eburnea</name>
    <dbReference type="NCBI Taxonomy" id="2267691"/>
    <lineage>
        <taxon>Bacteria</taxon>
        <taxon>Bacillati</taxon>
        <taxon>Actinomycetota</taxon>
        <taxon>Actinomycetes</taxon>
        <taxon>Pseudonocardiales</taxon>
        <taxon>Pseudonocardiaceae</taxon>
        <taxon>Amycolatopsis</taxon>
    </lineage>
</organism>
<feature type="region of interest" description="Disordered" evidence="1">
    <location>
        <begin position="1"/>
        <end position="20"/>
    </location>
</feature>
<evidence type="ECO:0000256" key="1">
    <source>
        <dbReference type="SAM" id="MobiDB-lite"/>
    </source>
</evidence>
<dbReference type="OrthoDB" id="3432435at2"/>
<protein>
    <submittedName>
        <fullName evidence="2">Uncharacterized protein</fullName>
    </submittedName>
</protein>
<dbReference type="EMBL" id="RSEC01000032">
    <property type="protein sequence ID" value="RSD22255.1"/>
    <property type="molecule type" value="Genomic_DNA"/>
</dbReference>
<accession>A0A427TGM9</accession>
<evidence type="ECO:0000313" key="3">
    <source>
        <dbReference type="Proteomes" id="UP000267081"/>
    </source>
</evidence>
<proteinExistence type="predicted"/>